<accession>A0A7S0P1U3</accession>
<name>A0A7S0P1U3_9EUKA</name>
<protein>
    <submittedName>
        <fullName evidence="2">Uncharacterized protein</fullName>
    </submittedName>
</protein>
<sequence length="107" mass="11954">MPSAVANSRCRTVLRQRQGGTPRPAWAHPYSRSSSSLRLQRWTSLVLASSSRWRESKSANEPAMGTIRTKNQAGGQGTFRYSEAIGRAAECRDEIHMSRLFNTGQDE</sequence>
<evidence type="ECO:0000256" key="1">
    <source>
        <dbReference type="SAM" id="MobiDB-lite"/>
    </source>
</evidence>
<organism evidence="2">
    <name type="scientific">Calcidiscus leptoporus</name>
    <dbReference type="NCBI Taxonomy" id="127549"/>
    <lineage>
        <taxon>Eukaryota</taxon>
        <taxon>Haptista</taxon>
        <taxon>Haptophyta</taxon>
        <taxon>Prymnesiophyceae</taxon>
        <taxon>Coccolithales</taxon>
        <taxon>Calcidiscaceae</taxon>
        <taxon>Calcidiscus</taxon>
    </lineage>
</organism>
<gene>
    <name evidence="2" type="ORF">CLEP1334_LOCUS22253</name>
</gene>
<feature type="region of interest" description="Disordered" evidence="1">
    <location>
        <begin position="1"/>
        <end position="30"/>
    </location>
</feature>
<feature type="compositionally biased region" description="Polar residues" evidence="1">
    <location>
        <begin position="1"/>
        <end position="10"/>
    </location>
</feature>
<dbReference type="AlphaFoldDB" id="A0A7S0P1U3"/>
<dbReference type="EMBL" id="HBER01044296">
    <property type="protein sequence ID" value="CAD8546963.1"/>
    <property type="molecule type" value="Transcribed_RNA"/>
</dbReference>
<reference evidence="2" key="1">
    <citation type="submission" date="2021-01" db="EMBL/GenBank/DDBJ databases">
        <authorList>
            <person name="Corre E."/>
            <person name="Pelletier E."/>
            <person name="Niang G."/>
            <person name="Scheremetjew M."/>
            <person name="Finn R."/>
            <person name="Kale V."/>
            <person name="Holt S."/>
            <person name="Cochrane G."/>
            <person name="Meng A."/>
            <person name="Brown T."/>
            <person name="Cohen L."/>
        </authorList>
    </citation>
    <scope>NUCLEOTIDE SEQUENCE</scope>
    <source>
        <strain evidence="2">RCC1130</strain>
    </source>
</reference>
<proteinExistence type="predicted"/>
<evidence type="ECO:0000313" key="2">
    <source>
        <dbReference type="EMBL" id="CAD8546963.1"/>
    </source>
</evidence>